<dbReference type="PANTHER" id="PTHR47619:SF1">
    <property type="entry name" value="EXODEOXYRIBONUCLEASE WALJ"/>
    <property type="match status" value="1"/>
</dbReference>
<dbReference type="InterPro" id="IPR052533">
    <property type="entry name" value="WalJ/YycJ-like"/>
</dbReference>
<accession>A0ABT6NDK6</accession>
<dbReference type="RefSeq" id="WP_281094345.1">
    <property type="nucleotide sequence ID" value="NZ_JARYZI010000006.1"/>
</dbReference>
<protein>
    <submittedName>
        <fullName evidence="2">MBL fold metallo-hydrolase</fullName>
    </submittedName>
</protein>
<dbReference type="SMART" id="SM00849">
    <property type="entry name" value="Lactamase_B"/>
    <property type="match status" value="1"/>
</dbReference>
<proteinExistence type="predicted"/>
<evidence type="ECO:0000259" key="1">
    <source>
        <dbReference type="SMART" id="SM00849"/>
    </source>
</evidence>
<feature type="domain" description="Metallo-beta-lactamase" evidence="1">
    <location>
        <begin position="13"/>
        <end position="193"/>
    </location>
</feature>
<evidence type="ECO:0000313" key="2">
    <source>
        <dbReference type="EMBL" id="MDH8678496.1"/>
    </source>
</evidence>
<dbReference type="SUPFAM" id="SSF56281">
    <property type="entry name" value="Metallo-hydrolase/oxidoreductase"/>
    <property type="match status" value="1"/>
</dbReference>
<reference evidence="2 3" key="1">
    <citation type="submission" date="2023-04" db="EMBL/GenBank/DDBJ databases">
        <title>Fusibacter bizertensis strain WBS, isolated from littoral bottom sediments of the Arctic seas - biochemical and genomic analysis.</title>
        <authorList>
            <person name="Brioukhanov A.L."/>
        </authorList>
    </citation>
    <scope>NUCLEOTIDE SEQUENCE [LARGE SCALE GENOMIC DNA]</scope>
    <source>
        <strain evidence="2 3">WBS</strain>
    </source>
</reference>
<organism evidence="2 3">
    <name type="scientific">Fusibacter bizertensis</name>
    <dbReference type="NCBI Taxonomy" id="1488331"/>
    <lineage>
        <taxon>Bacteria</taxon>
        <taxon>Bacillati</taxon>
        <taxon>Bacillota</taxon>
        <taxon>Clostridia</taxon>
        <taxon>Eubacteriales</taxon>
        <taxon>Eubacteriales Family XII. Incertae Sedis</taxon>
        <taxon>Fusibacter</taxon>
    </lineage>
</organism>
<name>A0ABT6NDK6_9FIRM</name>
<comment type="caution">
    <text evidence="2">The sequence shown here is derived from an EMBL/GenBank/DDBJ whole genome shotgun (WGS) entry which is preliminary data.</text>
</comment>
<dbReference type="Pfam" id="PF00753">
    <property type="entry name" value="Lactamase_B"/>
    <property type="match status" value="1"/>
</dbReference>
<dbReference type="Proteomes" id="UP001158045">
    <property type="component" value="Unassembled WGS sequence"/>
</dbReference>
<evidence type="ECO:0000313" key="3">
    <source>
        <dbReference type="Proteomes" id="UP001158045"/>
    </source>
</evidence>
<dbReference type="PANTHER" id="PTHR47619">
    <property type="entry name" value="METALLO-HYDROLASE YYCJ-RELATED"/>
    <property type="match status" value="1"/>
</dbReference>
<sequence length="269" mass="30053">MPLSFCSLASGSSGNCQFIESENTRLLVDAGMSGKYIKLSLETINVKIESIDGILLTHEHADHISGLGVLMRKFKIPAYITYKTWEAVSSKIGEVSPDLLHLYETIDDIVIGDIRVKGTKITHDAVDPLCYTFTHDDCKIGIATDLGAITDDVIEQFKDCDLLMIESNHDIEMLKVGPYPMYLKRRILSELGHLSNEDAGYIAKEIVRYGTAKNILLAHLSKDNNFPDLAFETVRGILEADDIIVGTDVNLDLTYRDKVGKLYRIIKER</sequence>
<gene>
    <name evidence="2" type="ORF">QE109_10085</name>
</gene>
<dbReference type="EMBL" id="JARYZI010000006">
    <property type="protein sequence ID" value="MDH8678496.1"/>
    <property type="molecule type" value="Genomic_DNA"/>
</dbReference>
<keyword evidence="3" id="KW-1185">Reference proteome</keyword>
<dbReference type="Gene3D" id="3.60.15.10">
    <property type="entry name" value="Ribonuclease Z/Hydroxyacylglutathione hydrolase-like"/>
    <property type="match status" value="1"/>
</dbReference>
<dbReference type="InterPro" id="IPR036866">
    <property type="entry name" value="RibonucZ/Hydroxyglut_hydro"/>
</dbReference>
<dbReference type="InterPro" id="IPR001279">
    <property type="entry name" value="Metallo-B-lactamas"/>
</dbReference>